<keyword evidence="1" id="KW-0472">Membrane</keyword>
<dbReference type="EMBL" id="JPSP01000006">
    <property type="protein sequence ID" value="KFF41499.1"/>
    <property type="molecule type" value="Genomic_DNA"/>
</dbReference>
<reference evidence="2 3" key="1">
    <citation type="submission" date="2014-08" db="EMBL/GenBank/DDBJ databases">
        <title>Comparative genomics reveals surprising divergence of two closely related strains of uncultivated UCYN-A cyanobacteria.</title>
        <authorList>
            <person name="Bombar D."/>
            <person name="Heller P."/>
            <person name="Sanchez-Baracaldo P."/>
            <person name="Carter B.J."/>
            <person name="Zert J.P."/>
        </authorList>
    </citation>
    <scope>NUCLEOTIDE SEQUENCE [LARGE SCALE GENOMIC DNA]</scope>
</reference>
<feature type="transmembrane region" description="Helical" evidence="1">
    <location>
        <begin position="20"/>
        <end position="39"/>
    </location>
</feature>
<gene>
    <name evidence="2" type="ORF">ucyna2_00695</name>
</gene>
<accession>A0A086CH35</accession>
<evidence type="ECO:0000256" key="1">
    <source>
        <dbReference type="SAM" id="Phobius"/>
    </source>
</evidence>
<dbReference type="Proteomes" id="UP000028922">
    <property type="component" value="Unassembled WGS sequence"/>
</dbReference>
<feature type="transmembrane region" description="Helical" evidence="1">
    <location>
        <begin position="51"/>
        <end position="70"/>
    </location>
</feature>
<comment type="caution">
    <text evidence="2">The sequence shown here is derived from an EMBL/GenBank/DDBJ whole genome shotgun (WGS) entry which is preliminary data.</text>
</comment>
<name>A0A086CH35_9CHRO</name>
<evidence type="ECO:0000313" key="3">
    <source>
        <dbReference type="Proteomes" id="UP000028922"/>
    </source>
</evidence>
<dbReference type="STRING" id="1527444.ucyna2_00695"/>
<sequence length="71" mass="8325">MVGFPIPLISNYLGSPRLQLILSVPVVLWYGEYFYRGVIKYLSQLTTKMSILLIIRTGTAFFVFYFYNFFP</sequence>
<keyword evidence="1" id="KW-1133">Transmembrane helix</keyword>
<protein>
    <submittedName>
        <fullName evidence="2">Uncharacterized protein</fullName>
    </submittedName>
</protein>
<dbReference type="eggNOG" id="COG2217">
    <property type="taxonomic scope" value="Bacteria"/>
</dbReference>
<organism evidence="2 3">
    <name type="scientific">Candidatus Atelocyanobacterium thalassa isolate SIO64986</name>
    <dbReference type="NCBI Taxonomy" id="1527444"/>
    <lineage>
        <taxon>Bacteria</taxon>
        <taxon>Bacillati</taxon>
        <taxon>Cyanobacteriota</taxon>
        <taxon>Cyanophyceae</taxon>
        <taxon>Oscillatoriophycideae</taxon>
        <taxon>Chroococcales</taxon>
        <taxon>Aphanothecaceae</taxon>
        <taxon>Candidatus Atelocyanobacterium</taxon>
        <taxon>Candidatus Atelocyanobacterium thalassae</taxon>
    </lineage>
</organism>
<proteinExistence type="predicted"/>
<keyword evidence="1" id="KW-0812">Transmembrane</keyword>
<evidence type="ECO:0000313" key="2">
    <source>
        <dbReference type="EMBL" id="KFF41499.1"/>
    </source>
</evidence>
<dbReference type="AlphaFoldDB" id="A0A086CH35"/>